<proteinExistence type="predicted"/>
<dbReference type="InterPro" id="IPR011576">
    <property type="entry name" value="Pyridox_Oxase_N"/>
</dbReference>
<dbReference type="PANTHER" id="PTHR39336">
    <property type="entry name" value="PYRIDOXAMINE PHOSPHATE OXIDASE FAMILY PROTEIN (AFU_ORTHOLOGUE AFUA_6G11440)"/>
    <property type="match status" value="1"/>
</dbReference>
<organism evidence="2 3">
    <name type="scientific">Saltatorellus ferox</name>
    <dbReference type="NCBI Taxonomy" id="2528018"/>
    <lineage>
        <taxon>Bacteria</taxon>
        <taxon>Pseudomonadati</taxon>
        <taxon>Planctomycetota</taxon>
        <taxon>Planctomycetia</taxon>
        <taxon>Planctomycetia incertae sedis</taxon>
        <taxon>Saltatorellus</taxon>
    </lineage>
</organism>
<gene>
    <name evidence="2" type="ORF">Poly30_50230</name>
</gene>
<dbReference type="SUPFAM" id="SSF50475">
    <property type="entry name" value="FMN-binding split barrel"/>
    <property type="match status" value="1"/>
</dbReference>
<sequence length="181" mass="19869">MGKTYESITEEMRAFIEAQPLFFVATAPRDGGHVNLSPKGLNSLVILGPRQVAYLDLTGSGAETIAHVRENGRITLMFCAFEGSPNIVRLYGRGEVVLTDDERFADLQAKLPALAGVRSILLIQVERTSTSCGYGVPFMEYVKDRTTLVDWAEAKGESGVREYRKEKNTLSIDGLPAIDRG</sequence>
<feature type="domain" description="Pyridoxamine 5'-phosphate oxidase N-terminal" evidence="1">
    <location>
        <begin position="8"/>
        <end position="129"/>
    </location>
</feature>
<dbReference type="OrthoDB" id="115989at2"/>
<dbReference type="Pfam" id="PF01243">
    <property type="entry name" value="PNPOx_N"/>
    <property type="match status" value="1"/>
</dbReference>
<evidence type="ECO:0000313" key="2">
    <source>
        <dbReference type="EMBL" id="QDV09465.1"/>
    </source>
</evidence>
<dbReference type="PANTHER" id="PTHR39336:SF1">
    <property type="entry name" value="PYRIDOXAMINE PHOSPHATE OXIDASE FAMILY PROTEIN (AFU_ORTHOLOGUE AFUA_6G11440)"/>
    <property type="match status" value="1"/>
</dbReference>
<dbReference type="InterPro" id="IPR012349">
    <property type="entry name" value="Split_barrel_FMN-bd"/>
</dbReference>
<evidence type="ECO:0000259" key="1">
    <source>
        <dbReference type="Pfam" id="PF01243"/>
    </source>
</evidence>
<protein>
    <submittedName>
        <fullName evidence="2">Pyridoxamine 5'-phosphate oxidase</fullName>
    </submittedName>
</protein>
<dbReference type="Gene3D" id="2.30.110.10">
    <property type="entry name" value="Electron Transport, Fmn-binding Protein, Chain A"/>
    <property type="match status" value="1"/>
</dbReference>
<reference evidence="2 3" key="1">
    <citation type="submission" date="2019-02" db="EMBL/GenBank/DDBJ databases">
        <title>Deep-cultivation of Planctomycetes and their phenomic and genomic characterization uncovers novel biology.</title>
        <authorList>
            <person name="Wiegand S."/>
            <person name="Jogler M."/>
            <person name="Boedeker C."/>
            <person name="Pinto D."/>
            <person name="Vollmers J."/>
            <person name="Rivas-Marin E."/>
            <person name="Kohn T."/>
            <person name="Peeters S.H."/>
            <person name="Heuer A."/>
            <person name="Rast P."/>
            <person name="Oberbeckmann S."/>
            <person name="Bunk B."/>
            <person name="Jeske O."/>
            <person name="Meyerdierks A."/>
            <person name="Storesund J.E."/>
            <person name="Kallscheuer N."/>
            <person name="Luecker S."/>
            <person name="Lage O.M."/>
            <person name="Pohl T."/>
            <person name="Merkel B.J."/>
            <person name="Hornburger P."/>
            <person name="Mueller R.-W."/>
            <person name="Bruemmer F."/>
            <person name="Labrenz M."/>
            <person name="Spormann A.M."/>
            <person name="Op den Camp H."/>
            <person name="Overmann J."/>
            <person name="Amann R."/>
            <person name="Jetten M.S.M."/>
            <person name="Mascher T."/>
            <person name="Medema M.H."/>
            <person name="Devos D.P."/>
            <person name="Kaster A.-K."/>
            <person name="Ovreas L."/>
            <person name="Rohde M."/>
            <person name="Galperin M.Y."/>
            <person name="Jogler C."/>
        </authorList>
    </citation>
    <scope>NUCLEOTIDE SEQUENCE [LARGE SCALE GENOMIC DNA]</scope>
    <source>
        <strain evidence="2 3">Poly30</strain>
    </source>
</reference>
<dbReference type="AlphaFoldDB" id="A0A518EZE5"/>
<name>A0A518EZE5_9BACT</name>
<dbReference type="Proteomes" id="UP000320390">
    <property type="component" value="Chromosome"/>
</dbReference>
<keyword evidence="3" id="KW-1185">Reference proteome</keyword>
<accession>A0A518EZE5</accession>
<dbReference type="EMBL" id="CP036434">
    <property type="protein sequence ID" value="QDV09465.1"/>
    <property type="molecule type" value="Genomic_DNA"/>
</dbReference>
<dbReference type="RefSeq" id="WP_145203871.1">
    <property type="nucleotide sequence ID" value="NZ_CP036434.1"/>
</dbReference>
<evidence type="ECO:0000313" key="3">
    <source>
        <dbReference type="Proteomes" id="UP000320390"/>
    </source>
</evidence>